<dbReference type="InterPro" id="IPR013538">
    <property type="entry name" value="ASHA1/2-like_C"/>
</dbReference>
<evidence type="ECO:0000259" key="2">
    <source>
        <dbReference type="Pfam" id="PF08327"/>
    </source>
</evidence>
<dbReference type="CDD" id="cd08894">
    <property type="entry name" value="SRPBCC_CalC_Aha1-like_1"/>
    <property type="match status" value="1"/>
</dbReference>
<dbReference type="Gene3D" id="3.30.530.20">
    <property type="match status" value="1"/>
</dbReference>
<protein>
    <submittedName>
        <fullName evidence="3">Uncharacterized protein YndB with AHSA1/START domain</fullName>
    </submittedName>
</protein>
<keyword evidence="4" id="KW-1185">Reference proteome</keyword>
<dbReference type="AlphaFoldDB" id="A0A562UGB3"/>
<accession>A0A562UGB3</accession>
<dbReference type="Proteomes" id="UP000317010">
    <property type="component" value="Unassembled WGS sequence"/>
</dbReference>
<evidence type="ECO:0000313" key="4">
    <source>
        <dbReference type="Proteomes" id="UP000317010"/>
    </source>
</evidence>
<evidence type="ECO:0000256" key="1">
    <source>
        <dbReference type="ARBA" id="ARBA00006817"/>
    </source>
</evidence>
<gene>
    <name evidence="3" type="ORF">JN11_00577</name>
</gene>
<dbReference type="OrthoDB" id="384974at2"/>
<dbReference type="SUPFAM" id="SSF55961">
    <property type="entry name" value="Bet v1-like"/>
    <property type="match status" value="1"/>
</dbReference>
<reference evidence="3 4" key="1">
    <citation type="submission" date="2019-07" db="EMBL/GenBank/DDBJ databases">
        <title>Genomic Encyclopedia of Archaeal and Bacterial Type Strains, Phase II (KMG-II): from individual species to whole genera.</title>
        <authorList>
            <person name="Goeker M."/>
        </authorList>
    </citation>
    <scope>NUCLEOTIDE SEQUENCE [LARGE SCALE GENOMIC DNA]</scope>
    <source>
        <strain evidence="3 4">ATCC BAA-1854</strain>
    </source>
</reference>
<name>A0A562UGB3_9SPHI</name>
<dbReference type="RefSeq" id="WP_144909406.1">
    <property type="nucleotide sequence ID" value="NZ_VLLI01000001.1"/>
</dbReference>
<dbReference type="EMBL" id="VLLI01000001">
    <property type="protein sequence ID" value="TWJ04854.1"/>
    <property type="molecule type" value="Genomic_DNA"/>
</dbReference>
<proteinExistence type="inferred from homology"/>
<feature type="domain" description="Activator of Hsp90 ATPase homologue 1/2-like C-terminal" evidence="2">
    <location>
        <begin position="23"/>
        <end position="152"/>
    </location>
</feature>
<dbReference type="Pfam" id="PF08327">
    <property type="entry name" value="AHSA1"/>
    <property type="match status" value="1"/>
</dbReference>
<dbReference type="InterPro" id="IPR023393">
    <property type="entry name" value="START-like_dom_sf"/>
</dbReference>
<sequence length="154" mass="17616">MEAITKTAEETADNELAITRILNAPIELVWEVWTDPKHIAQWWGPIGFFTTIQHMEIKEGGEWDLVMHGPDGVEYKNKNIFSKVIKPELIVFKHVTPPIFTATITFKKQDAKTELTMKMVFESATDYSLAINKHGAKEGQKQTIARLKDYVENI</sequence>
<comment type="similarity">
    <text evidence="1">Belongs to the AHA1 family.</text>
</comment>
<organism evidence="3 4">
    <name type="scientific">Mucilaginibacter frigoritolerans</name>
    <dbReference type="NCBI Taxonomy" id="652788"/>
    <lineage>
        <taxon>Bacteria</taxon>
        <taxon>Pseudomonadati</taxon>
        <taxon>Bacteroidota</taxon>
        <taxon>Sphingobacteriia</taxon>
        <taxon>Sphingobacteriales</taxon>
        <taxon>Sphingobacteriaceae</taxon>
        <taxon>Mucilaginibacter</taxon>
    </lineage>
</organism>
<comment type="caution">
    <text evidence="3">The sequence shown here is derived from an EMBL/GenBank/DDBJ whole genome shotgun (WGS) entry which is preliminary data.</text>
</comment>
<evidence type="ECO:0000313" key="3">
    <source>
        <dbReference type="EMBL" id="TWJ04854.1"/>
    </source>
</evidence>